<gene>
    <name evidence="1" type="ORF">NTEN_LOCUS1792</name>
</gene>
<evidence type="ECO:0000313" key="2">
    <source>
        <dbReference type="Proteomes" id="UP000479000"/>
    </source>
</evidence>
<organism evidence="1 2">
    <name type="scientific">Nesidiocoris tenuis</name>
    <dbReference type="NCBI Taxonomy" id="355587"/>
    <lineage>
        <taxon>Eukaryota</taxon>
        <taxon>Metazoa</taxon>
        <taxon>Ecdysozoa</taxon>
        <taxon>Arthropoda</taxon>
        <taxon>Hexapoda</taxon>
        <taxon>Insecta</taxon>
        <taxon>Pterygota</taxon>
        <taxon>Neoptera</taxon>
        <taxon>Paraneoptera</taxon>
        <taxon>Hemiptera</taxon>
        <taxon>Heteroptera</taxon>
        <taxon>Panheteroptera</taxon>
        <taxon>Cimicomorpha</taxon>
        <taxon>Miridae</taxon>
        <taxon>Dicyphina</taxon>
        <taxon>Nesidiocoris</taxon>
    </lineage>
</organism>
<keyword evidence="2" id="KW-1185">Reference proteome</keyword>
<evidence type="ECO:0000313" key="1">
    <source>
        <dbReference type="EMBL" id="CAA9994999.1"/>
    </source>
</evidence>
<reference evidence="1 2" key="1">
    <citation type="submission" date="2020-02" db="EMBL/GenBank/DDBJ databases">
        <authorList>
            <person name="Ferguson B K."/>
        </authorList>
    </citation>
    <scope>NUCLEOTIDE SEQUENCE [LARGE SCALE GENOMIC DNA]</scope>
</reference>
<proteinExistence type="predicted"/>
<dbReference type="AlphaFoldDB" id="A0A6H5FZH0"/>
<accession>A0A6H5FZH0</accession>
<feature type="non-terminal residue" evidence="1">
    <location>
        <position position="65"/>
    </location>
</feature>
<protein>
    <submittedName>
        <fullName evidence="1">Uncharacterized protein</fullName>
    </submittedName>
</protein>
<sequence>MRPSAVASPCPFSFRCVQSVVSSLRTVLGFGSRRGVCSTILHEDRLFTSLTSRYHHHSSCCTSFE</sequence>
<dbReference type="Proteomes" id="UP000479000">
    <property type="component" value="Unassembled WGS sequence"/>
</dbReference>
<dbReference type="EMBL" id="CADCXU010002876">
    <property type="protein sequence ID" value="CAA9994999.1"/>
    <property type="molecule type" value="Genomic_DNA"/>
</dbReference>
<name>A0A6H5FZH0_9HEMI</name>